<dbReference type="Pfam" id="PF01774">
    <property type="entry name" value="UreD"/>
    <property type="match status" value="1"/>
</dbReference>
<dbReference type="Proteomes" id="UP000051660">
    <property type="component" value="Unassembled WGS sequence"/>
</dbReference>
<dbReference type="GO" id="GO:0016151">
    <property type="term" value="F:nickel cation binding"/>
    <property type="evidence" value="ECO:0007669"/>
    <property type="project" value="UniProtKB-UniRule"/>
</dbReference>
<protein>
    <recommendedName>
        <fullName evidence="3">Urease accessory protein UreD</fullName>
    </recommendedName>
</protein>
<dbReference type="OrthoDB" id="9807968at2"/>
<dbReference type="HAMAP" id="MF_01384">
    <property type="entry name" value="UreD"/>
    <property type="match status" value="1"/>
</dbReference>
<keyword evidence="3" id="KW-0963">Cytoplasm</keyword>
<comment type="function">
    <text evidence="3">Required for maturation of urease via the functional incorporation of the urease nickel metallocenter.</text>
</comment>
<comment type="caution">
    <text evidence="4">The sequence shown here is derived from an EMBL/GenBank/DDBJ whole genome shotgun (WGS) entry which is preliminary data.</text>
</comment>
<keyword evidence="3" id="KW-0996">Nickel insertion</keyword>
<comment type="subcellular location">
    <subcellularLocation>
        <location evidence="3">Cytoplasm</location>
    </subcellularLocation>
</comment>
<dbReference type="EMBL" id="LLYB01000071">
    <property type="protein sequence ID" value="KRR22772.1"/>
    <property type="molecule type" value="Genomic_DNA"/>
</dbReference>
<dbReference type="PANTHER" id="PTHR33643">
    <property type="entry name" value="UREASE ACCESSORY PROTEIN D"/>
    <property type="match status" value="1"/>
</dbReference>
<proteinExistence type="inferred from homology"/>
<comment type="subunit">
    <text evidence="3">UreD, UreF and UreG form a complex that acts as a GTP-hydrolysis-dependent molecular chaperone, activating the urease apoprotein by helping to assemble the nickel containing metallocenter of UreC. The UreE protein probably delivers the nickel.</text>
</comment>
<reference evidence="4 5" key="1">
    <citation type="submission" date="2014-03" db="EMBL/GenBank/DDBJ databases">
        <title>Bradyrhizobium valentinum sp. nov., isolated from effective nodules of Lupinus mariae-josephae, a lupine endemic of basic-lime soils in Eastern Spain.</title>
        <authorList>
            <person name="Duran D."/>
            <person name="Rey L."/>
            <person name="Navarro A."/>
            <person name="Busquets A."/>
            <person name="Imperial J."/>
            <person name="Ruiz-Argueso T."/>
        </authorList>
    </citation>
    <scope>NUCLEOTIDE SEQUENCE [LARGE SCALE GENOMIC DNA]</scope>
    <source>
        <strain evidence="4 5">CCBAU 23086</strain>
    </source>
</reference>
<sequence>MIPAPFPPWARAEALGASMPEFASFQDEPPQMSSGTVGKTGFLRLGFEHRSGKTILANLERRVPYMVQRALHCDEQMPDLACVFLITTTGCLLQGDRLALDITLGPRAQAHLTSQSATKIHAMDANYAAQSQTISLADDAYLEFLPEPVIPHRHSRFISDTQICVAPSATLLLSEIIQPGRKHHHLDECFGATVLSISTAAARSDGRALFAEKLVIEPRRYVMRQTGVMDSFDVFANVILCAPKDKAERIHARAGADVNFAEGLAFGACRLPNDAGVIFKVLGHETAQVKAKVREFWEIVRQEIIGAALPPRYLWR</sequence>
<dbReference type="PANTHER" id="PTHR33643:SF1">
    <property type="entry name" value="UREASE ACCESSORY PROTEIN D"/>
    <property type="match status" value="1"/>
</dbReference>
<accession>A0A0R3MRH9</accession>
<evidence type="ECO:0000256" key="1">
    <source>
        <dbReference type="ARBA" id="ARBA00007177"/>
    </source>
</evidence>
<dbReference type="GO" id="GO:0005737">
    <property type="term" value="C:cytoplasm"/>
    <property type="evidence" value="ECO:0007669"/>
    <property type="project" value="UniProtKB-SubCell"/>
</dbReference>
<evidence type="ECO:0000313" key="5">
    <source>
        <dbReference type="Proteomes" id="UP000051660"/>
    </source>
</evidence>
<comment type="similarity">
    <text evidence="1 3">Belongs to the UreD family.</text>
</comment>
<dbReference type="RefSeq" id="WP_057859132.1">
    <property type="nucleotide sequence ID" value="NZ_LLYB01000071.1"/>
</dbReference>
<dbReference type="InterPro" id="IPR002669">
    <property type="entry name" value="UreD"/>
</dbReference>
<evidence type="ECO:0000256" key="3">
    <source>
        <dbReference type="HAMAP-Rule" id="MF_01384"/>
    </source>
</evidence>
<name>A0A0R3MRH9_9BRAD</name>
<dbReference type="AlphaFoldDB" id="A0A0R3MRH9"/>
<organism evidence="4 5">
    <name type="scientific">Bradyrhizobium lablabi</name>
    <dbReference type="NCBI Taxonomy" id="722472"/>
    <lineage>
        <taxon>Bacteria</taxon>
        <taxon>Pseudomonadati</taxon>
        <taxon>Pseudomonadota</taxon>
        <taxon>Alphaproteobacteria</taxon>
        <taxon>Hyphomicrobiales</taxon>
        <taxon>Nitrobacteraceae</taxon>
        <taxon>Bradyrhizobium</taxon>
    </lineage>
</organism>
<keyword evidence="2 3" id="KW-0143">Chaperone</keyword>
<gene>
    <name evidence="3" type="primary">ureD</name>
    <name evidence="4" type="ORF">CQ14_00230</name>
</gene>
<evidence type="ECO:0000256" key="2">
    <source>
        <dbReference type="ARBA" id="ARBA00023186"/>
    </source>
</evidence>
<evidence type="ECO:0000313" key="4">
    <source>
        <dbReference type="EMBL" id="KRR22772.1"/>
    </source>
</evidence>